<dbReference type="GO" id="GO:0005730">
    <property type="term" value="C:nucleolus"/>
    <property type="evidence" value="ECO:0007669"/>
    <property type="project" value="TreeGrafter"/>
</dbReference>
<organism evidence="7 8">
    <name type="scientific">Wickerhamiella sorbophila</name>
    <dbReference type="NCBI Taxonomy" id="45607"/>
    <lineage>
        <taxon>Eukaryota</taxon>
        <taxon>Fungi</taxon>
        <taxon>Dikarya</taxon>
        <taxon>Ascomycota</taxon>
        <taxon>Saccharomycotina</taxon>
        <taxon>Dipodascomycetes</taxon>
        <taxon>Dipodascales</taxon>
        <taxon>Trichomonascaceae</taxon>
        <taxon>Wickerhamiella</taxon>
    </lineage>
</organism>
<dbReference type="EMBL" id="NDIQ01000021">
    <property type="protein sequence ID" value="PRT55452.1"/>
    <property type="molecule type" value="Genomic_DNA"/>
</dbReference>
<proteinExistence type="inferred from homology"/>
<dbReference type="InterPro" id="IPR029188">
    <property type="entry name" value="Rrp14_N"/>
</dbReference>
<evidence type="ECO:0000259" key="6">
    <source>
        <dbReference type="Pfam" id="PF15459"/>
    </source>
</evidence>
<feature type="compositionally biased region" description="Acidic residues" evidence="4">
    <location>
        <begin position="232"/>
        <end position="241"/>
    </location>
</feature>
<evidence type="ECO:0000313" key="7">
    <source>
        <dbReference type="EMBL" id="PRT55452.1"/>
    </source>
</evidence>
<dbReference type="GO" id="GO:0003723">
    <property type="term" value="F:RNA binding"/>
    <property type="evidence" value="ECO:0007669"/>
    <property type="project" value="TreeGrafter"/>
</dbReference>
<evidence type="ECO:0000256" key="1">
    <source>
        <dbReference type="ARBA" id="ARBA00004123"/>
    </source>
</evidence>
<feature type="domain" description="Ribosomal RNA-processing protein 14/surfeit locus protein 6 C-terminal" evidence="5">
    <location>
        <begin position="211"/>
        <end position="396"/>
    </location>
</feature>
<comment type="caution">
    <text evidence="7">The sequence shown here is derived from an EMBL/GenBank/DDBJ whole genome shotgun (WGS) entry which is preliminary data.</text>
</comment>
<dbReference type="GO" id="GO:0042273">
    <property type="term" value="P:ribosomal large subunit biogenesis"/>
    <property type="evidence" value="ECO:0007669"/>
    <property type="project" value="TreeGrafter"/>
</dbReference>
<feature type="compositionally biased region" description="Basic and acidic residues" evidence="4">
    <location>
        <begin position="242"/>
        <end position="259"/>
    </location>
</feature>
<feature type="compositionally biased region" description="Basic and acidic residues" evidence="4">
    <location>
        <begin position="402"/>
        <end position="411"/>
    </location>
</feature>
<dbReference type="GeneID" id="36516820"/>
<dbReference type="STRING" id="45607.A0A2T0FKE4"/>
<reference evidence="7 8" key="1">
    <citation type="submission" date="2017-04" db="EMBL/GenBank/DDBJ databases">
        <title>Genome sequencing of [Candida] sorbophila.</title>
        <authorList>
            <person name="Ahn J.O."/>
        </authorList>
    </citation>
    <scope>NUCLEOTIDE SEQUENCE [LARGE SCALE GENOMIC DNA]</scope>
    <source>
        <strain evidence="7 8">DS02</strain>
    </source>
</reference>
<gene>
    <name evidence="7" type="ORF">B9G98_03072</name>
</gene>
<feature type="compositionally biased region" description="Acidic residues" evidence="4">
    <location>
        <begin position="84"/>
        <end position="100"/>
    </location>
</feature>
<feature type="region of interest" description="Disordered" evidence="4">
    <location>
        <begin position="378"/>
        <end position="411"/>
    </location>
</feature>
<evidence type="ECO:0000256" key="2">
    <source>
        <dbReference type="ARBA" id="ARBA00005904"/>
    </source>
</evidence>
<dbReference type="AlphaFoldDB" id="A0A2T0FKE4"/>
<evidence type="ECO:0000259" key="5">
    <source>
        <dbReference type="Pfam" id="PF04935"/>
    </source>
</evidence>
<evidence type="ECO:0000313" key="8">
    <source>
        <dbReference type="Proteomes" id="UP000238350"/>
    </source>
</evidence>
<protein>
    <submittedName>
        <fullName evidence="7">Ribosomal RNA-processing protein 14</fullName>
    </submittedName>
</protein>
<feature type="domain" description="Ribosomal RNA-processing protein 14 N-terminal" evidence="6">
    <location>
        <begin position="8"/>
        <end position="57"/>
    </location>
</feature>
<feature type="compositionally biased region" description="Basic and acidic residues" evidence="4">
    <location>
        <begin position="151"/>
        <end position="194"/>
    </location>
</feature>
<evidence type="ECO:0000256" key="3">
    <source>
        <dbReference type="ARBA" id="ARBA00023242"/>
    </source>
</evidence>
<dbReference type="GO" id="GO:0003677">
    <property type="term" value="F:DNA binding"/>
    <property type="evidence" value="ECO:0007669"/>
    <property type="project" value="TreeGrafter"/>
</dbReference>
<dbReference type="Pfam" id="PF04935">
    <property type="entry name" value="SURF6"/>
    <property type="match status" value="1"/>
</dbReference>
<keyword evidence="3" id="KW-0539">Nucleus</keyword>
<feature type="compositionally biased region" description="Basic and acidic residues" evidence="4">
    <location>
        <begin position="209"/>
        <end position="231"/>
    </location>
</feature>
<dbReference type="GO" id="GO:0042274">
    <property type="term" value="P:ribosomal small subunit biogenesis"/>
    <property type="evidence" value="ECO:0007669"/>
    <property type="project" value="TreeGrafter"/>
</dbReference>
<dbReference type="Pfam" id="PF15459">
    <property type="entry name" value="RRP14"/>
    <property type="match status" value="1"/>
</dbReference>
<keyword evidence="8" id="KW-1185">Reference proteome</keyword>
<evidence type="ECO:0000256" key="4">
    <source>
        <dbReference type="SAM" id="MobiDB-lite"/>
    </source>
</evidence>
<dbReference type="PANTHER" id="PTHR14369">
    <property type="entry name" value="SURFEIT LOCUS PROTEIN 6"/>
    <property type="match status" value="1"/>
</dbReference>
<feature type="compositionally biased region" description="Basic residues" evidence="4">
    <location>
        <begin position="392"/>
        <end position="401"/>
    </location>
</feature>
<dbReference type="RefSeq" id="XP_024665397.1">
    <property type="nucleotide sequence ID" value="XM_024809629.1"/>
</dbReference>
<feature type="region of interest" description="Disordered" evidence="4">
    <location>
        <begin position="33"/>
        <end position="259"/>
    </location>
</feature>
<name>A0A2T0FKE4_9ASCO</name>
<comment type="similarity">
    <text evidence="2">Belongs to the SURF6 family.</text>
</comment>
<feature type="compositionally biased region" description="Basic and acidic residues" evidence="4">
    <location>
        <begin position="378"/>
        <end position="391"/>
    </location>
</feature>
<dbReference type="Proteomes" id="UP000238350">
    <property type="component" value="Unassembled WGS sequence"/>
</dbReference>
<accession>A0A2T0FKE4</accession>
<sequence>MSDSLKDRLNSHSDAFKGLLSLIPAKYYYDDESKSQWNRKKATKSDAHRVKQAKFDPSQGSSALDEVTRRETDAVVSKSGADSIEVDSFEQEVLDEESDSDISVIFDDHGNEIRLSGDAPDSSDDLPVQPAKVQEKPAKKASANPKVTQAESKRQPSSEAQPEKKSSAKPAAKRDAQGIEELRKKLADKITEMKIRRKAPGTNAPGAPKNREELLAARKQRQDIKKRKWDETDAASDGENIDENHSLAEDVDTPERASNEETIIFGQIKLGDGNKLGLNLSADEQKVLKRRNAADQLRVLESRKAKISSLPEAKQTEIANKAQWSRAILQSEGAKVRDNEKLLKKTVKQQQRRKLKSELQWKDRLDTVAKGIASREAKRNANLAARKEAKFSKGKKKKPKRAGFEGKKRRK</sequence>
<comment type="subcellular location">
    <subcellularLocation>
        <location evidence="1">Nucleus</location>
    </subcellularLocation>
</comment>
<dbReference type="PANTHER" id="PTHR14369:SF0">
    <property type="entry name" value="SURFEIT LOCUS PROTEIN 6"/>
    <property type="match status" value="1"/>
</dbReference>
<dbReference type="InterPro" id="IPR007019">
    <property type="entry name" value="SURF6"/>
</dbReference>
<dbReference type="InterPro" id="IPR029190">
    <property type="entry name" value="Rrp14/SURF6_C"/>
</dbReference>
<dbReference type="OrthoDB" id="444809at2759"/>